<evidence type="ECO:0000256" key="2">
    <source>
        <dbReference type="ARBA" id="ARBA00022737"/>
    </source>
</evidence>
<dbReference type="PROSITE" id="PS50082">
    <property type="entry name" value="WD_REPEATS_2"/>
    <property type="match status" value="1"/>
</dbReference>
<dbReference type="InterPro" id="IPR001680">
    <property type="entry name" value="WD40_rpt"/>
</dbReference>
<proteinExistence type="predicted"/>
<feature type="non-terminal residue" evidence="4">
    <location>
        <position position="275"/>
    </location>
</feature>
<keyword evidence="5" id="KW-1185">Reference proteome</keyword>
<dbReference type="SMART" id="SM00320">
    <property type="entry name" value="WD40"/>
    <property type="match status" value="3"/>
</dbReference>
<evidence type="ECO:0000313" key="5">
    <source>
        <dbReference type="Proteomes" id="UP000288716"/>
    </source>
</evidence>
<dbReference type="STRING" id="299467.A0A443SSP9"/>
<evidence type="ECO:0000256" key="3">
    <source>
        <dbReference type="PROSITE-ProRule" id="PRU00221"/>
    </source>
</evidence>
<dbReference type="Proteomes" id="UP000288716">
    <property type="component" value="Unassembled WGS sequence"/>
</dbReference>
<dbReference type="InterPro" id="IPR019775">
    <property type="entry name" value="WD40_repeat_CS"/>
</dbReference>
<dbReference type="Gene3D" id="2.130.10.10">
    <property type="entry name" value="YVTN repeat-like/Quinoprotein amine dehydrogenase"/>
    <property type="match status" value="1"/>
</dbReference>
<dbReference type="PANTHER" id="PTHR13743">
    <property type="entry name" value="BEIGE/BEACH-RELATED"/>
    <property type="match status" value="1"/>
</dbReference>
<dbReference type="InterPro" id="IPR015943">
    <property type="entry name" value="WD40/YVTN_repeat-like_dom_sf"/>
</dbReference>
<feature type="repeat" description="WD" evidence="3">
    <location>
        <begin position="132"/>
        <end position="173"/>
    </location>
</feature>
<sequence>MCKKGGYSKIVSLVPVITNEVFGFSKNACLMVNYSKHKGGALANATYITGTSIISWNHGDAIVRIKYNRASPSVPLLSTSSVLDRVSTCCTAVDLNLLLIGYDSGSMAIYTFNRPLKVGSPIDDKNYAVKRLVGHSGAISALYISKEFSVAVSGGNDGQCLLWDLNKYCYVRSITEHENKVKLLVISPTLGDIVSVSDFENGSTLKVNTINGTNVGHIRTEIKIEAVCYSSAPEGVSVNVIATGFENGAIKLWSSWDLTAVRVITVDRFTAPIKW</sequence>
<reference evidence="4 5" key="1">
    <citation type="journal article" date="2018" name="Gigascience">
        <title>Genomes of trombidid mites reveal novel predicted allergens and laterally-transferred genes associated with secondary metabolism.</title>
        <authorList>
            <person name="Dong X."/>
            <person name="Chaisiri K."/>
            <person name="Xia D."/>
            <person name="Armstrong S.D."/>
            <person name="Fang Y."/>
            <person name="Donnelly M.J."/>
            <person name="Kadowaki T."/>
            <person name="McGarry J.W."/>
            <person name="Darby A.C."/>
            <person name="Makepeace B.L."/>
        </authorList>
    </citation>
    <scope>NUCLEOTIDE SEQUENCE [LARGE SCALE GENOMIC DNA]</scope>
    <source>
        <strain evidence="4">UoL-UT</strain>
    </source>
</reference>
<dbReference type="OrthoDB" id="26681at2759"/>
<evidence type="ECO:0000256" key="1">
    <source>
        <dbReference type="ARBA" id="ARBA00022574"/>
    </source>
</evidence>
<dbReference type="AlphaFoldDB" id="A0A443SSP9"/>
<comment type="caution">
    <text evidence="4">The sequence shown here is derived from an EMBL/GenBank/DDBJ whole genome shotgun (WGS) entry which is preliminary data.</text>
</comment>
<dbReference type="PANTHER" id="PTHR13743:SF86">
    <property type="entry name" value="LYSOSOMAL-TRAFFICKING REGULATOR"/>
    <property type="match status" value="1"/>
</dbReference>
<gene>
    <name evidence="4" type="ORF">B4U80_08469</name>
</gene>
<dbReference type="InterPro" id="IPR050865">
    <property type="entry name" value="BEACH_Domain"/>
</dbReference>
<dbReference type="VEuPathDB" id="VectorBase:LDEU001503"/>
<evidence type="ECO:0000313" key="4">
    <source>
        <dbReference type="EMBL" id="RWS30536.1"/>
    </source>
</evidence>
<organism evidence="4 5">
    <name type="scientific">Leptotrombidium deliense</name>
    <dbReference type="NCBI Taxonomy" id="299467"/>
    <lineage>
        <taxon>Eukaryota</taxon>
        <taxon>Metazoa</taxon>
        <taxon>Ecdysozoa</taxon>
        <taxon>Arthropoda</taxon>
        <taxon>Chelicerata</taxon>
        <taxon>Arachnida</taxon>
        <taxon>Acari</taxon>
        <taxon>Acariformes</taxon>
        <taxon>Trombidiformes</taxon>
        <taxon>Prostigmata</taxon>
        <taxon>Anystina</taxon>
        <taxon>Parasitengona</taxon>
        <taxon>Trombiculoidea</taxon>
        <taxon>Trombiculidae</taxon>
        <taxon>Leptotrombidium</taxon>
    </lineage>
</organism>
<dbReference type="InterPro" id="IPR036322">
    <property type="entry name" value="WD40_repeat_dom_sf"/>
</dbReference>
<keyword evidence="2" id="KW-0677">Repeat</keyword>
<name>A0A443SSP9_9ACAR</name>
<accession>A0A443SSP9</accession>
<dbReference type="PROSITE" id="PS50294">
    <property type="entry name" value="WD_REPEATS_REGION"/>
    <property type="match status" value="1"/>
</dbReference>
<dbReference type="PROSITE" id="PS00678">
    <property type="entry name" value="WD_REPEATS_1"/>
    <property type="match status" value="1"/>
</dbReference>
<keyword evidence="1 3" id="KW-0853">WD repeat</keyword>
<dbReference type="Pfam" id="PF00400">
    <property type="entry name" value="WD40"/>
    <property type="match status" value="1"/>
</dbReference>
<protein>
    <submittedName>
        <fullName evidence="4">Lysosomal-trafficking regulator-like protein</fullName>
    </submittedName>
</protein>
<dbReference type="EMBL" id="NCKV01000470">
    <property type="protein sequence ID" value="RWS30536.1"/>
    <property type="molecule type" value="Genomic_DNA"/>
</dbReference>
<dbReference type="SUPFAM" id="SSF50978">
    <property type="entry name" value="WD40 repeat-like"/>
    <property type="match status" value="1"/>
</dbReference>